<evidence type="ECO:0000256" key="1">
    <source>
        <dbReference type="ARBA" id="ARBA00002850"/>
    </source>
</evidence>
<evidence type="ECO:0000256" key="4">
    <source>
        <dbReference type="ARBA" id="ARBA00017149"/>
    </source>
</evidence>
<dbReference type="NCBIfam" id="NF001238">
    <property type="entry name" value="PRK00211.1"/>
    <property type="match status" value="1"/>
</dbReference>
<dbReference type="InterPro" id="IPR017462">
    <property type="entry name" value="Sulphur_relay_TusC/DsrF"/>
</dbReference>
<dbReference type="InterPro" id="IPR003787">
    <property type="entry name" value="Sulphur_relay_DsrE/F-like"/>
</dbReference>
<comment type="function">
    <text evidence="1">Could be part of a sulfur-relay system.</text>
</comment>
<dbReference type="PANTHER" id="PTHR38780:SF1">
    <property type="entry name" value="PROTEIN TUSC"/>
    <property type="match status" value="1"/>
</dbReference>
<protein>
    <recommendedName>
        <fullName evidence="4">Protein TusC homolog</fullName>
    </recommendedName>
</protein>
<proteinExistence type="inferred from homology"/>
<organism evidence="5 6">
    <name type="scientific">Vibrio gelatinilyticus</name>
    <dbReference type="NCBI Taxonomy" id="2893468"/>
    <lineage>
        <taxon>Bacteria</taxon>
        <taxon>Pseudomonadati</taxon>
        <taxon>Pseudomonadota</taxon>
        <taxon>Gammaproteobacteria</taxon>
        <taxon>Vibrionales</taxon>
        <taxon>Vibrionaceae</taxon>
        <taxon>Vibrio</taxon>
    </lineage>
</organism>
<dbReference type="PANTHER" id="PTHR38780">
    <property type="entry name" value="PROTEIN TUSC"/>
    <property type="match status" value="1"/>
</dbReference>
<dbReference type="Pfam" id="PF02635">
    <property type="entry name" value="DsrE"/>
    <property type="match status" value="1"/>
</dbReference>
<dbReference type="EMBL" id="JAJNNZ010000013">
    <property type="protein sequence ID" value="MCJ2378169.1"/>
    <property type="molecule type" value="Genomic_DNA"/>
</dbReference>
<evidence type="ECO:0000256" key="2">
    <source>
        <dbReference type="ARBA" id="ARBA00004496"/>
    </source>
</evidence>
<dbReference type="RefSeq" id="WP_244358405.1">
    <property type="nucleotide sequence ID" value="NZ_JAJNNZ010000013.1"/>
</dbReference>
<keyword evidence="6" id="KW-1185">Reference proteome</keyword>
<dbReference type="InterPro" id="IPR027396">
    <property type="entry name" value="DsrEFH-like"/>
</dbReference>
<gene>
    <name evidence="5" type="primary">tusC</name>
    <name evidence="5" type="ORF">LNL84_15215</name>
</gene>
<dbReference type="Gene3D" id="3.40.1260.10">
    <property type="entry name" value="DsrEFH-like"/>
    <property type="match status" value="1"/>
</dbReference>
<evidence type="ECO:0000313" key="5">
    <source>
        <dbReference type="EMBL" id="MCJ2378169.1"/>
    </source>
</evidence>
<reference evidence="5" key="1">
    <citation type="submission" date="2021-11" db="EMBL/GenBank/DDBJ databases">
        <title>Vibrio ZSDE26 sp. nov. and Vibrio ZSDZ34 sp. nov., isolated from coastal seawater in Qingdao.</title>
        <authorList>
            <person name="Zhang P."/>
        </authorList>
    </citation>
    <scope>NUCLEOTIDE SEQUENCE</scope>
    <source>
        <strain evidence="5">ZSDZ34</strain>
    </source>
</reference>
<comment type="similarity">
    <text evidence="3">Belongs to the DsrF/TusC family.</text>
</comment>
<accession>A0A9X1WD90</accession>
<evidence type="ECO:0000313" key="6">
    <source>
        <dbReference type="Proteomes" id="UP001139488"/>
    </source>
</evidence>
<evidence type="ECO:0000256" key="3">
    <source>
        <dbReference type="ARBA" id="ARBA00005996"/>
    </source>
</evidence>
<dbReference type="AlphaFoldDB" id="A0A9X1WD90"/>
<dbReference type="SUPFAM" id="SSF75169">
    <property type="entry name" value="DsrEFH-like"/>
    <property type="match status" value="1"/>
</dbReference>
<dbReference type="Proteomes" id="UP001139488">
    <property type="component" value="Unassembled WGS sequence"/>
</dbReference>
<comment type="subcellular location">
    <subcellularLocation>
        <location evidence="2">Cytoplasm</location>
    </subcellularLocation>
</comment>
<dbReference type="NCBIfam" id="TIGR03010">
    <property type="entry name" value="sulf_tusC_dsrF"/>
    <property type="match status" value="1"/>
</dbReference>
<comment type="caution">
    <text evidence="5">The sequence shown here is derived from an EMBL/GenBank/DDBJ whole genome shotgun (WGS) entry which is preliminary data.</text>
</comment>
<sequence length="117" mass="12835">MKLGFVFQSYPHTSSAGREGLDALLAASAFCEDIAVFFSGKGVTQLVDRQQPSSVLSRDYISAFKLLELYDIEQVYVCQESLDKYGLLPEQLIIDATAISSGTLATLLNSCRKVLTF</sequence>
<dbReference type="GO" id="GO:0005737">
    <property type="term" value="C:cytoplasm"/>
    <property type="evidence" value="ECO:0007669"/>
    <property type="project" value="UniProtKB-SubCell"/>
</dbReference>
<name>A0A9X1WD90_9VIBR</name>